<proteinExistence type="predicted"/>
<dbReference type="PANTHER" id="PTHR46558:SF11">
    <property type="entry name" value="HTH-TYPE TRANSCRIPTIONAL REGULATOR XRE"/>
    <property type="match status" value="1"/>
</dbReference>
<dbReference type="EMBL" id="AQFT01000207">
    <property type="protein sequence ID" value="EMZ17429.1"/>
    <property type="molecule type" value="Genomic_DNA"/>
</dbReference>
<dbReference type="SUPFAM" id="SSF47413">
    <property type="entry name" value="lambda repressor-like DNA-binding domains"/>
    <property type="match status" value="1"/>
</dbReference>
<dbReference type="PANTHER" id="PTHR46558">
    <property type="entry name" value="TRACRIPTIONAL REGULATORY PROTEIN-RELATED-RELATED"/>
    <property type="match status" value="1"/>
</dbReference>
<feature type="domain" description="HTH cro/C1-type" evidence="3">
    <location>
        <begin position="7"/>
        <end position="61"/>
    </location>
</feature>
<evidence type="ECO:0000256" key="2">
    <source>
        <dbReference type="SAM" id="MobiDB-lite"/>
    </source>
</evidence>
<feature type="region of interest" description="Disordered" evidence="2">
    <location>
        <begin position="99"/>
        <end position="133"/>
    </location>
</feature>
<protein>
    <recommendedName>
        <fullName evidence="3">HTH cro/C1-type domain-containing protein</fullName>
    </recommendedName>
</protein>
<keyword evidence="5" id="KW-1185">Reference proteome</keyword>
<feature type="compositionally biased region" description="Basic and acidic residues" evidence="2">
    <location>
        <begin position="102"/>
        <end position="114"/>
    </location>
</feature>
<evidence type="ECO:0000256" key="1">
    <source>
        <dbReference type="ARBA" id="ARBA00023125"/>
    </source>
</evidence>
<dbReference type="CDD" id="cd00093">
    <property type="entry name" value="HTH_XRE"/>
    <property type="match status" value="1"/>
</dbReference>
<dbReference type="PROSITE" id="PS50943">
    <property type="entry name" value="HTH_CROC1"/>
    <property type="match status" value="1"/>
</dbReference>
<gene>
    <name evidence="4" type="ORF">C823_05982</name>
</gene>
<dbReference type="InterPro" id="IPR010982">
    <property type="entry name" value="Lambda_DNA-bd_dom_sf"/>
</dbReference>
<dbReference type="Pfam" id="PF01381">
    <property type="entry name" value="HTH_3"/>
    <property type="match status" value="1"/>
</dbReference>
<dbReference type="STRING" id="1235802.C823_05982"/>
<evidence type="ECO:0000259" key="3">
    <source>
        <dbReference type="PROSITE" id="PS50943"/>
    </source>
</evidence>
<comment type="caution">
    <text evidence="4">The sequence shown here is derived from an EMBL/GenBank/DDBJ whole genome shotgun (WGS) entry which is preliminary data.</text>
</comment>
<dbReference type="GO" id="GO:0003677">
    <property type="term" value="F:DNA binding"/>
    <property type="evidence" value="ECO:0007669"/>
    <property type="project" value="UniProtKB-KW"/>
</dbReference>
<evidence type="ECO:0000313" key="5">
    <source>
        <dbReference type="Proteomes" id="UP000012589"/>
    </source>
</evidence>
<reference evidence="4 5" key="1">
    <citation type="journal article" date="2014" name="Genome Announc.">
        <title>Draft genome sequences of the altered schaedler flora, a defined bacterial community from gnotobiotic mice.</title>
        <authorList>
            <person name="Wannemuehler M.J."/>
            <person name="Overstreet A.M."/>
            <person name="Ward D.V."/>
            <person name="Phillips G.J."/>
        </authorList>
    </citation>
    <scope>NUCLEOTIDE SEQUENCE [LARGE SCALE GENOMIC DNA]</scope>
    <source>
        <strain evidence="4 5">ASF492</strain>
    </source>
</reference>
<dbReference type="eggNOG" id="COG1396">
    <property type="taxonomic scope" value="Bacteria"/>
</dbReference>
<evidence type="ECO:0000313" key="4">
    <source>
        <dbReference type="EMBL" id="EMZ17429.1"/>
    </source>
</evidence>
<name>N1ZYN3_9FIRM</name>
<dbReference type="Proteomes" id="UP000012589">
    <property type="component" value="Unassembled WGS sequence"/>
</dbReference>
<sequence length="133" mass="15017">MGVSERIKNVRQKKGLSQKELGALLGVSQQMIGQWESPRANLTLETMQKLATALEVSLSDIMGIEEFNKLVETKSQIKRQIDNGIITTLPSSLLDNYSKLNDTGKREADKRVQELTEIPRYTQKENNAPDKEE</sequence>
<keyword evidence="1" id="KW-0238">DNA-binding</keyword>
<dbReference type="InterPro" id="IPR001387">
    <property type="entry name" value="Cro/C1-type_HTH"/>
</dbReference>
<organism evidence="4 5">
    <name type="scientific">Eubacterium plexicaudatum ASF492</name>
    <dbReference type="NCBI Taxonomy" id="1235802"/>
    <lineage>
        <taxon>Bacteria</taxon>
        <taxon>Bacillati</taxon>
        <taxon>Bacillota</taxon>
        <taxon>Clostridia</taxon>
        <taxon>Eubacteriales</taxon>
        <taxon>Eubacteriaceae</taxon>
        <taxon>Eubacterium</taxon>
    </lineage>
</organism>
<dbReference type="AlphaFoldDB" id="N1ZYN3"/>
<accession>N1ZYN3</accession>
<dbReference type="Gene3D" id="1.10.260.40">
    <property type="entry name" value="lambda repressor-like DNA-binding domains"/>
    <property type="match status" value="1"/>
</dbReference>
<dbReference type="SMART" id="SM00530">
    <property type="entry name" value="HTH_XRE"/>
    <property type="match status" value="1"/>
</dbReference>
<dbReference type="HOGENOM" id="CLU_066192_4_3_9"/>